<dbReference type="InterPro" id="IPR017938">
    <property type="entry name" value="Riboflavin_synthase-like_b-brl"/>
</dbReference>
<keyword evidence="9" id="KW-1133">Transmembrane helix</keyword>
<keyword evidence="7" id="KW-0408">Iron</keyword>
<keyword evidence="2" id="KW-0285">Flavoprotein</keyword>
<protein>
    <submittedName>
        <fullName evidence="11">Oxidoreductase</fullName>
    </submittedName>
</protein>
<evidence type="ECO:0000256" key="9">
    <source>
        <dbReference type="SAM" id="Phobius"/>
    </source>
</evidence>
<name>A0ABR8YJ81_9MICC</name>
<evidence type="ECO:0000256" key="4">
    <source>
        <dbReference type="ARBA" id="ARBA00022723"/>
    </source>
</evidence>
<feature type="transmembrane region" description="Helical" evidence="9">
    <location>
        <begin position="149"/>
        <end position="168"/>
    </location>
</feature>
<feature type="transmembrane region" description="Helical" evidence="9">
    <location>
        <begin position="21"/>
        <end position="46"/>
    </location>
</feature>
<feature type="transmembrane region" description="Helical" evidence="9">
    <location>
        <begin position="232"/>
        <end position="252"/>
    </location>
</feature>
<keyword evidence="9" id="KW-0472">Membrane</keyword>
<dbReference type="EMBL" id="JACSQC010000004">
    <property type="protein sequence ID" value="MBD8044271.1"/>
    <property type="molecule type" value="Genomic_DNA"/>
</dbReference>
<feature type="transmembrane region" description="Helical" evidence="9">
    <location>
        <begin position="175"/>
        <end position="193"/>
    </location>
</feature>
<dbReference type="InterPro" id="IPR050415">
    <property type="entry name" value="MRET"/>
</dbReference>
<dbReference type="InterPro" id="IPR039261">
    <property type="entry name" value="FNR_nucleotide-bd"/>
</dbReference>
<gene>
    <name evidence="11" type="ORF">H9638_10685</name>
</gene>
<dbReference type="SUPFAM" id="SSF63380">
    <property type="entry name" value="Riboflavin synthase domain-like"/>
    <property type="match status" value="1"/>
</dbReference>
<keyword evidence="9" id="KW-0812">Transmembrane</keyword>
<comment type="caution">
    <text evidence="11">The sequence shown here is derived from an EMBL/GenBank/DDBJ whole genome shotgun (WGS) entry which is preliminary data.</text>
</comment>
<keyword evidence="12" id="KW-1185">Reference proteome</keyword>
<dbReference type="RefSeq" id="WP_191747152.1">
    <property type="nucleotide sequence ID" value="NZ_JACSQC010000004.1"/>
</dbReference>
<dbReference type="Gene3D" id="2.40.30.10">
    <property type="entry name" value="Translation factors"/>
    <property type="match status" value="1"/>
</dbReference>
<evidence type="ECO:0000256" key="7">
    <source>
        <dbReference type="ARBA" id="ARBA00023004"/>
    </source>
</evidence>
<reference evidence="11 12" key="1">
    <citation type="submission" date="2020-08" db="EMBL/GenBank/DDBJ databases">
        <title>A Genomic Blueprint of the Chicken Gut Microbiome.</title>
        <authorList>
            <person name="Gilroy R."/>
            <person name="Ravi A."/>
            <person name="Getino M."/>
            <person name="Pursley I."/>
            <person name="Horton D.L."/>
            <person name="Alikhan N.-F."/>
            <person name="Baker D."/>
            <person name="Gharbi K."/>
            <person name="Hall N."/>
            <person name="Watson M."/>
            <person name="Adriaenssens E.M."/>
            <person name="Foster-Nyarko E."/>
            <person name="Jarju S."/>
            <person name="Secka A."/>
            <person name="Antonio M."/>
            <person name="Oren A."/>
            <person name="Chaudhuri R."/>
            <person name="La Ragione R.M."/>
            <person name="Hildebrand F."/>
            <person name="Pallen M.J."/>
        </authorList>
    </citation>
    <scope>NUCLEOTIDE SEQUENCE [LARGE SCALE GENOMIC DNA]</scope>
    <source>
        <strain evidence="11 12">Sa2BUA2</strain>
    </source>
</reference>
<evidence type="ECO:0000256" key="8">
    <source>
        <dbReference type="ARBA" id="ARBA00023014"/>
    </source>
</evidence>
<keyword evidence="8" id="KW-0411">Iron-sulfur</keyword>
<evidence type="ECO:0000256" key="5">
    <source>
        <dbReference type="ARBA" id="ARBA00022827"/>
    </source>
</evidence>
<dbReference type="PANTHER" id="PTHR47354:SF6">
    <property type="entry name" value="NADH OXIDOREDUCTASE HCR"/>
    <property type="match status" value="1"/>
</dbReference>
<keyword evidence="4" id="KW-0479">Metal-binding</keyword>
<accession>A0ABR8YJ81</accession>
<keyword evidence="5" id="KW-0274">FAD</keyword>
<dbReference type="PANTHER" id="PTHR47354">
    <property type="entry name" value="NADH OXIDOREDUCTASE HCR"/>
    <property type="match status" value="1"/>
</dbReference>
<evidence type="ECO:0000256" key="6">
    <source>
        <dbReference type="ARBA" id="ARBA00023002"/>
    </source>
</evidence>
<evidence type="ECO:0000313" key="12">
    <source>
        <dbReference type="Proteomes" id="UP000652763"/>
    </source>
</evidence>
<sequence>MTVSLSPPTARLQRLLGKTSMYRMLVVLLLAMAAWSFVLSLTGALFYTPAELGATLATAIISTLVASRVMGLLFRTFPQTDSALITGLLLFFLFWPTTSGPELGTIALAAFAATASKYLLVWRRRHIFNPAALGAVVIGLTGLNTPVWWAAAPLMLIVVLPAAFLVLYRSRLLPMAGVFVLVTVGIVVLRFTVSGEPALEGLATAFTSYPIIFFAGFMLSEPLTLPPLRWQRLAEAAVVGVLFTTPLSVGPVFMSPELALLIGNLLAFAAGQRGGISLRLRETRELTPTSRELVFVPERPLRYRAGQYLELSLPHPNPDGRGLRRIFSITSDPADAGTVSVAMRVASPGSSFKTKLLGAKPGTRITATTVGGDFQLPRDVSRKILMVASGIGITPFAGQLRSLGTNHTGGMHGRDIVLIYAASSPQELAYAHELADLGVQLFACTPADPQLPGWTWLGPGLPDAARLLEAVPDAAERSAFVAGSPSAVSFTRREARRAGIRRIHTDPFLGY</sequence>
<dbReference type="PROSITE" id="PS51384">
    <property type="entry name" value="FAD_FR"/>
    <property type="match status" value="1"/>
</dbReference>
<dbReference type="Gene3D" id="3.40.50.80">
    <property type="entry name" value="Nucleotide-binding domain of ferredoxin-NADP reductase (FNR) module"/>
    <property type="match status" value="1"/>
</dbReference>
<comment type="cofactor">
    <cofactor evidence="1">
        <name>FAD</name>
        <dbReference type="ChEBI" id="CHEBI:57692"/>
    </cofactor>
</comment>
<keyword evidence="3" id="KW-0001">2Fe-2S</keyword>
<feature type="domain" description="FAD-binding FR-type" evidence="10">
    <location>
        <begin position="273"/>
        <end position="377"/>
    </location>
</feature>
<dbReference type="CDD" id="cd00322">
    <property type="entry name" value="FNR_like"/>
    <property type="match status" value="1"/>
</dbReference>
<evidence type="ECO:0000259" key="10">
    <source>
        <dbReference type="PROSITE" id="PS51384"/>
    </source>
</evidence>
<proteinExistence type="predicted"/>
<feature type="transmembrane region" description="Helical" evidence="9">
    <location>
        <begin position="199"/>
        <end position="220"/>
    </location>
</feature>
<evidence type="ECO:0000256" key="1">
    <source>
        <dbReference type="ARBA" id="ARBA00001974"/>
    </source>
</evidence>
<evidence type="ECO:0000256" key="3">
    <source>
        <dbReference type="ARBA" id="ARBA00022714"/>
    </source>
</evidence>
<dbReference type="SUPFAM" id="SSF52343">
    <property type="entry name" value="Ferredoxin reductase-like, C-terminal NADP-linked domain"/>
    <property type="match status" value="1"/>
</dbReference>
<feature type="transmembrane region" description="Helical" evidence="9">
    <location>
        <begin position="52"/>
        <end position="74"/>
    </location>
</feature>
<keyword evidence="6" id="KW-0560">Oxidoreductase</keyword>
<dbReference type="Proteomes" id="UP000652763">
    <property type="component" value="Unassembled WGS sequence"/>
</dbReference>
<organism evidence="11 12">
    <name type="scientific">Arthrobacter pullicola</name>
    <dbReference type="NCBI Taxonomy" id="2762224"/>
    <lineage>
        <taxon>Bacteria</taxon>
        <taxon>Bacillati</taxon>
        <taxon>Actinomycetota</taxon>
        <taxon>Actinomycetes</taxon>
        <taxon>Micrococcales</taxon>
        <taxon>Micrococcaceae</taxon>
        <taxon>Arthrobacter</taxon>
    </lineage>
</organism>
<evidence type="ECO:0000313" key="11">
    <source>
        <dbReference type="EMBL" id="MBD8044271.1"/>
    </source>
</evidence>
<evidence type="ECO:0000256" key="2">
    <source>
        <dbReference type="ARBA" id="ARBA00022630"/>
    </source>
</evidence>
<dbReference type="InterPro" id="IPR017927">
    <property type="entry name" value="FAD-bd_FR_type"/>
</dbReference>